<sequence length="153" mass="16994">MFSFLRLLALLCLTAGVLLQSGGARAYVPDARSFETKFNSVSQACHGVLETECPSDGRSRSDCLMERTVENASHECKMWLSWRATCFAYAMVYLIPHGKCNFTSDQATSELIRNCIRNTDRRELPAACGASPYYNALTLHAPRLMDSDAVTDL</sequence>
<reference evidence="2" key="1">
    <citation type="submission" date="2019-11" db="EMBL/GenBank/DDBJ databases">
        <title>Leishmania tarentolae CDS.</title>
        <authorList>
            <person name="Goto Y."/>
            <person name="Yamagishi J."/>
        </authorList>
    </citation>
    <scope>NUCLEOTIDE SEQUENCE [LARGE SCALE GENOMIC DNA]</scope>
    <source>
        <strain evidence="2">Parrot Tar II</strain>
    </source>
</reference>
<dbReference type="OrthoDB" id="256047at2759"/>
<evidence type="ECO:0000313" key="3">
    <source>
        <dbReference type="Proteomes" id="UP000419144"/>
    </source>
</evidence>
<dbReference type="VEuPathDB" id="TriTrypDB:LtaPh_3610800"/>
<dbReference type="Proteomes" id="UP000419144">
    <property type="component" value="Unassembled WGS sequence"/>
</dbReference>
<keyword evidence="3" id="KW-1185">Reference proteome</keyword>
<proteinExistence type="predicted"/>
<comment type="caution">
    <text evidence="2">The sequence shown here is derived from an EMBL/GenBank/DDBJ whole genome shotgun (WGS) entry which is preliminary data.</text>
</comment>
<keyword evidence="1" id="KW-0732">Signal</keyword>
<organism evidence="2 3">
    <name type="scientific">Leishmania tarentolae</name>
    <name type="common">Sauroleishmania tarentolae</name>
    <dbReference type="NCBI Taxonomy" id="5689"/>
    <lineage>
        <taxon>Eukaryota</taxon>
        <taxon>Discoba</taxon>
        <taxon>Euglenozoa</taxon>
        <taxon>Kinetoplastea</taxon>
        <taxon>Metakinetoplastina</taxon>
        <taxon>Trypanosomatida</taxon>
        <taxon>Trypanosomatidae</taxon>
        <taxon>Leishmaniinae</taxon>
        <taxon>Leishmania</taxon>
        <taxon>lizard Leishmania</taxon>
    </lineage>
</organism>
<dbReference type="AlphaFoldDB" id="A0A640KVL6"/>
<dbReference type="EMBL" id="BLBS01000057">
    <property type="protein sequence ID" value="GET93175.1"/>
    <property type="molecule type" value="Genomic_DNA"/>
</dbReference>
<evidence type="ECO:0000313" key="2">
    <source>
        <dbReference type="EMBL" id="GET93175.1"/>
    </source>
</evidence>
<feature type="chain" id="PRO_5024799883" evidence="1">
    <location>
        <begin position="20"/>
        <end position="153"/>
    </location>
</feature>
<gene>
    <name evidence="2" type="ORF">LtaPh_3610800</name>
</gene>
<evidence type="ECO:0000256" key="1">
    <source>
        <dbReference type="SAM" id="SignalP"/>
    </source>
</evidence>
<name>A0A640KVL6_LEITA</name>
<accession>A0A640KVL6</accession>
<feature type="signal peptide" evidence="1">
    <location>
        <begin position="1"/>
        <end position="19"/>
    </location>
</feature>
<protein>
    <submittedName>
        <fullName evidence="2">Uncharacterized protein</fullName>
    </submittedName>
</protein>